<comment type="caution">
    <text evidence="1">The sequence shown here is derived from an EMBL/GenBank/DDBJ whole genome shotgun (WGS) entry which is preliminary data.</text>
</comment>
<protein>
    <submittedName>
        <fullName evidence="1">Uncharacterized protein</fullName>
    </submittedName>
</protein>
<dbReference type="Proteomes" id="UP000189229">
    <property type="component" value="Unassembled WGS sequence"/>
</dbReference>
<gene>
    <name evidence="1" type="ORF">BZL30_6008</name>
</gene>
<name>A0A1V3WUX4_MYCKA</name>
<dbReference type="EMBL" id="MVBM01000006">
    <property type="protein sequence ID" value="OOK70764.1"/>
    <property type="molecule type" value="Genomic_DNA"/>
</dbReference>
<evidence type="ECO:0000313" key="2">
    <source>
        <dbReference type="Proteomes" id="UP000189229"/>
    </source>
</evidence>
<accession>A0A1V3WUX4</accession>
<reference evidence="1 2" key="1">
    <citation type="submission" date="2017-02" db="EMBL/GenBank/DDBJ databases">
        <title>Complete genome sequences of Mycobacterium kansasii strains isolated from rhesus macaques.</title>
        <authorList>
            <person name="Panda A."/>
            <person name="Nagaraj S."/>
            <person name="Zhao X."/>
            <person name="Tettelin H."/>
            <person name="Detolla L.J."/>
        </authorList>
    </citation>
    <scope>NUCLEOTIDE SEQUENCE [LARGE SCALE GENOMIC DNA]</scope>
    <source>
        <strain evidence="1 2">11-3813</strain>
    </source>
</reference>
<sequence length="92" mass="10142">MHDSPLRPGWLGGAFRRDRVGQHVAAWLTTNGRWRGLGKCHRRHPRNLALPPGSARQLIALLSSTLLVAGRCGAGLSAKLVFGCRARWFRCS</sequence>
<dbReference type="AlphaFoldDB" id="A0A1V3WUX4"/>
<evidence type="ECO:0000313" key="1">
    <source>
        <dbReference type="EMBL" id="OOK70764.1"/>
    </source>
</evidence>
<proteinExistence type="predicted"/>
<organism evidence="1 2">
    <name type="scientific">Mycobacterium kansasii</name>
    <dbReference type="NCBI Taxonomy" id="1768"/>
    <lineage>
        <taxon>Bacteria</taxon>
        <taxon>Bacillati</taxon>
        <taxon>Actinomycetota</taxon>
        <taxon>Actinomycetes</taxon>
        <taxon>Mycobacteriales</taxon>
        <taxon>Mycobacteriaceae</taxon>
        <taxon>Mycobacterium</taxon>
    </lineage>
</organism>